<dbReference type="Pfam" id="PF00327">
    <property type="entry name" value="Ribosomal_L30"/>
    <property type="match status" value="1"/>
</dbReference>
<dbReference type="NCBIfam" id="NF004711">
    <property type="entry name" value="PRK06049.1"/>
    <property type="match status" value="1"/>
</dbReference>
<accession>D9Q2U2</accession>
<dbReference type="GO" id="GO:0022625">
    <property type="term" value="C:cytosolic large ribosomal subunit"/>
    <property type="evidence" value="ECO:0007669"/>
    <property type="project" value="UniProtKB-UniRule"/>
</dbReference>
<dbReference type="Gene3D" id="1.10.15.30">
    <property type="match status" value="1"/>
</dbReference>
<comment type="subunit">
    <text evidence="4">Part of the 50S ribosomal subunit.</text>
</comment>
<sequence>MAYLIIRIRGEPDQRPEVRATLNELRLRRIFTAVVYPDDMQGIKEMLRRAQPAITWGEVSPDVLASLIAKRGRLVGDKPITDEWVKERLKLSGIRELAEKVTNNEIKYYKLDEVGVKPFFRLHPPSGGFKRSVKKLYPAGELGYRGKEINDLVLRMF</sequence>
<evidence type="ECO:0000256" key="4">
    <source>
        <dbReference type="HAMAP-Rule" id="MF_01371"/>
    </source>
</evidence>
<dbReference type="PANTHER" id="PTHR11524:SF16">
    <property type="entry name" value="LARGE RIBOSOMAL SUBUNIT PROTEIN UL30"/>
    <property type="match status" value="1"/>
</dbReference>
<evidence type="ECO:0000313" key="6">
    <source>
        <dbReference type="EMBL" id="ADL19630.1"/>
    </source>
</evidence>
<evidence type="ECO:0000256" key="1">
    <source>
        <dbReference type="ARBA" id="ARBA00007594"/>
    </source>
</evidence>
<keyword evidence="2 4" id="KW-0689">Ribosomal protein</keyword>
<keyword evidence="3 4" id="KW-0687">Ribonucleoprotein</keyword>
<dbReference type="HAMAP" id="MF_01371_A">
    <property type="entry name" value="Ribosomal_uL30_A"/>
    <property type="match status" value="1"/>
</dbReference>
<keyword evidence="7" id="KW-1185">Reference proteome</keyword>
<dbReference type="HOGENOM" id="CLU_055156_6_0_2"/>
<dbReference type="STRING" id="666510.ASAC_1225"/>
<dbReference type="GO" id="GO:0003735">
    <property type="term" value="F:structural constituent of ribosome"/>
    <property type="evidence" value="ECO:0007669"/>
    <property type="project" value="UniProtKB-UniRule"/>
</dbReference>
<gene>
    <name evidence="4" type="primary">rpl30</name>
    <name evidence="6" type="ordered locus">ASAC_1225</name>
</gene>
<dbReference type="AlphaFoldDB" id="D9Q2U2"/>
<dbReference type="Gene3D" id="3.30.1390.20">
    <property type="entry name" value="Ribosomal protein L30, ferredoxin-like fold domain"/>
    <property type="match status" value="1"/>
</dbReference>
<dbReference type="InterPro" id="IPR005997">
    <property type="entry name" value="Ribosomal_uL30_arc"/>
</dbReference>
<dbReference type="NCBIfam" id="TIGR01309">
    <property type="entry name" value="uL30_arch"/>
    <property type="match status" value="1"/>
</dbReference>
<dbReference type="InterPro" id="IPR039699">
    <property type="entry name" value="Ribosomal_uL30"/>
</dbReference>
<proteinExistence type="inferred from homology"/>
<comment type="similarity">
    <text evidence="1 4">Belongs to the universal ribosomal protein uL30 family.</text>
</comment>
<evidence type="ECO:0000313" key="7">
    <source>
        <dbReference type="Proteomes" id="UP000000346"/>
    </source>
</evidence>
<evidence type="ECO:0000259" key="5">
    <source>
        <dbReference type="Pfam" id="PF00327"/>
    </source>
</evidence>
<dbReference type="FunCoup" id="D9Q2U2">
    <property type="interactions" value="155"/>
</dbReference>
<dbReference type="KEGG" id="asc:ASAC_1225"/>
<dbReference type="InterPro" id="IPR036919">
    <property type="entry name" value="Ribo_uL30_ferredoxin-like_sf"/>
</dbReference>
<dbReference type="EMBL" id="CP001742">
    <property type="protein sequence ID" value="ADL19630.1"/>
    <property type="molecule type" value="Genomic_DNA"/>
</dbReference>
<reference evidence="6 7" key="1">
    <citation type="journal article" date="2010" name="Appl. Environ. Microbiol.">
        <title>The genome sequence of the crenarchaeon Acidilobus saccharovorans supports a new order, Acidilobales, and suggests an important ecological role in terrestrial acidic hot springs.</title>
        <authorList>
            <person name="Mardanov A.V."/>
            <person name="Svetlitchnyi V.A."/>
            <person name="Beletsky A.V."/>
            <person name="Prokofeva M.I."/>
            <person name="Bonch-Osmolovskaya E.A."/>
            <person name="Ravin N.V."/>
            <person name="Skryabin K.G."/>
        </authorList>
    </citation>
    <scope>NUCLEOTIDE SEQUENCE [LARGE SCALE GENOMIC DNA]</scope>
    <source>
        <strain evidence="7">DSM 16705 / JCM 18335 / VKM B-2471 / 345-15</strain>
    </source>
</reference>
<dbReference type="InterPro" id="IPR035808">
    <property type="entry name" value="Ribosomal_uL30_euk_arc"/>
</dbReference>
<dbReference type="GO" id="GO:0006412">
    <property type="term" value="P:translation"/>
    <property type="evidence" value="ECO:0007669"/>
    <property type="project" value="UniProtKB-UniRule"/>
</dbReference>
<dbReference type="eggNOG" id="arCOG04086">
    <property type="taxonomic scope" value="Archaea"/>
</dbReference>
<dbReference type="GeneID" id="9499480"/>
<dbReference type="OrthoDB" id="6379at2157"/>
<dbReference type="InParanoid" id="D9Q2U2"/>
<protein>
    <recommendedName>
        <fullName evidence="4">Large ribosomal subunit protein uL30</fullName>
    </recommendedName>
</protein>
<evidence type="ECO:0000256" key="3">
    <source>
        <dbReference type="ARBA" id="ARBA00023274"/>
    </source>
</evidence>
<evidence type="ECO:0000256" key="2">
    <source>
        <dbReference type="ARBA" id="ARBA00022980"/>
    </source>
</evidence>
<dbReference type="GO" id="GO:0000463">
    <property type="term" value="P:maturation of LSU-rRNA from tricistronic rRNA transcript (SSU-rRNA, 5.8S rRNA, LSU-rRNA)"/>
    <property type="evidence" value="ECO:0007669"/>
    <property type="project" value="TreeGrafter"/>
</dbReference>
<dbReference type="RefSeq" id="WP_013267142.1">
    <property type="nucleotide sequence ID" value="NC_014374.1"/>
</dbReference>
<dbReference type="CDD" id="cd01657">
    <property type="entry name" value="Ribosomal_L7_archeal_euk"/>
    <property type="match status" value="1"/>
</dbReference>
<name>D9Q2U2_ACIS3</name>
<feature type="domain" description="Large ribosomal subunit protein uL30-like ferredoxin-like fold" evidence="5">
    <location>
        <begin position="3"/>
        <end position="52"/>
    </location>
</feature>
<dbReference type="PANTHER" id="PTHR11524">
    <property type="entry name" value="60S RIBOSOMAL PROTEIN L7"/>
    <property type="match status" value="1"/>
</dbReference>
<dbReference type="GO" id="GO:0003723">
    <property type="term" value="F:RNA binding"/>
    <property type="evidence" value="ECO:0007669"/>
    <property type="project" value="TreeGrafter"/>
</dbReference>
<dbReference type="SUPFAM" id="SSF55129">
    <property type="entry name" value="Ribosomal protein L30p/L7e"/>
    <property type="match status" value="1"/>
</dbReference>
<organism evidence="6 7">
    <name type="scientific">Acidilobus saccharovorans (strain DSM 16705 / JCM 18335 / VKM B-2471 / 345-15)</name>
    <dbReference type="NCBI Taxonomy" id="666510"/>
    <lineage>
        <taxon>Archaea</taxon>
        <taxon>Thermoproteota</taxon>
        <taxon>Thermoprotei</taxon>
        <taxon>Acidilobales</taxon>
        <taxon>Acidilobaceae</taxon>
        <taxon>Acidilobus</taxon>
    </lineage>
</organism>
<dbReference type="Proteomes" id="UP000000346">
    <property type="component" value="Chromosome"/>
</dbReference>
<dbReference type="InterPro" id="IPR016082">
    <property type="entry name" value="Ribosomal_uL30_ferredoxin-like"/>
</dbReference>